<protein>
    <recommendedName>
        <fullName evidence="3 6">Altered inheritance of mitochondria protein 24, mitochondrial</fullName>
    </recommendedName>
</protein>
<evidence type="ECO:0000313" key="7">
    <source>
        <dbReference type="EMBL" id="CDK26158.1"/>
    </source>
</evidence>
<dbReference type="PANTHER" id="PTHR36959">
    <property type="entry name" value="ALTERED INHERITANCE OF MITOCHONDRIA PROTEIN 24, MITOCHONDRIAL"/>
    <property type="match status" value="1"/>
</dbReference>
<evidence type="ECO:0000256" key="4">
    <source>
        <dbReference type="ARBA" id="ARBA00022946"/>
    </source>
</evidence>
<dbReference type="GO" id="GO:0005743">
    <property type="term" value="C:mitochondrial inner membrane"/>
    <property type="evidence" value="ECO:0007669"/>
    <property type="project" value="TreeGrafter"/>
</dbReference>
<reference evidence="7" key="1">
    <citation type="submission" date="2013-12" db="EMBL/GenBank/DDBJ databases">
        <authorList>
            <person name="Genoscope - CEA"/>
        </authorList>
    </citation>
    <scope>NUCLEOTIDE SEQUENCE</scope>
    <source>
        <strain evidence="7">CBS 1993</strain>
    </source>
</reference>
<name>W6MJK0_9ASCO</name>
<dbReference type="Pfam" id="PF01987">
    <property type="entry name" value="AIM24"/>
    <property type="match status" value="1"/>
</dbReference>
<reference evidence="7" key="2">
    <citation type="submission" date="2014-02" db="EMBL/GenBank/DDBJ databases">
        <title>Complete DNA sequence of /Kuraishia capsulata/ illustrates novel genomic features among budding yeasts (/Saccharomycotina/).</title>
        <authorList>
            <person name="Morales L."/>
            <person name="Noel B."/>
            <person name="Porcel B."/>
            <person name="Marcet-Houben M."/>
            <person name="Hullo M-F."/>
            <person name="Sacerdot C."/>
            <person name="Tekaia F."/>
            <person name="Leh-Louis V."/>
            <person name="Despons L."/>
            <person name="Khanna V."/>
            <person name="Aury J-M."/>
            <person name="Barbe V."/>
            <person name="Couloux A."/>
            <person name="Labadie K."/>
            <person name="Pelletier E."/>
            <person name="Souciet J-L."/>
            <person name="Boekhout T."/>
            <person name="Gabaldon T."/>
            <person name="Wincker P."/>
            <person name="Dujon B."/>
        </authorList>
    </citation>
    <scope>NUCLEOTIDE SEQUENCE</scope>
    <source>
        <strain evidence="7">CBS 1993</strain>
    </source>
</reference>
<dbReference type="HOGENOM" id="CLU_897410_0_0_1"/>
<evidence type="ECO:0000256" key="6">
    <source>
        <dbReference type="RuleBase" id="RU363045"/>
    </source>
</evidence>
<dbReference type="EMBL" id="HG793126">
    <property type="protein sequence ID" value="CDK26158.1"/>
    <property type="molecule type" value="Genomic_DNA"/>
</dbReference>
<dbReference type="Proteomes" id="UP000019384">
    <property type="component" value="Unassembled WGS sequence"/>
</dbReference>
<organism evidence="7 8">
    <name type="scientific">Kuraishia capsulata CBS 1993</name>
    <dbReference type="NCBI Taxonomy" id="1382522"/>
    <lineage>
        <taxon>Eukaryota</taxon>
        <taxon>Fungi</taxon>
        <taxon>Dikarya</taxon>
        <taxon>Ascomycota</taxon>
        <taxon>Saccharomycotina</taxon>
        <taxon>Pichiomycetes</taxon>
        <taxon>Pichiales</taxon>
        <taxon>Pichiaceae</taxon>
        <taxon>Kuraishia</taxon>
    </lineage>
</organism>
<sequence length="345" mass="36997">MTRIFNRGSTRQISFQSLKGLFGGSSTSSNISKPVTSLPKVTGLGPFSEKPKFEPIGTPANLLNIKLPTSSILNLRLDTNQHKTLAITGDVSSLVVELGKLSNSNKLIYQRCFNPSNPLSILLSSKSGNGNFLVLESNDTTSWGLVDSSSLIGWTGNHVDIEPLSLENSILGSSRGIHVKGQDGAIAISTMGQVLQLKLESEETIQLAPSSVVAYSISEAGTEPVFSELTIPSLGVGSIDLLTKTRAGWEQLKSFTSTRILSPLNSKLKIPPLSVSIPWLAQINFGAVKKVWRYLGGALLRLTPLGRSSENRVVEIAGPRTVLVTNYMVGNSGARLSRKEIEAVI</sequence>
<dbReference type="AlphaFoldDB" id="W6MJK0"/>
<accession>W6MJK0</accession>
<dbReference type="OrthoDB" id="5295771at2759"/>
<evidence type="ECO:0000256" key="1">
    <source>
        <dbReference type="ARBA" id="ARBA00004173"/>
    </source>
</evidence>
<dbReference type="InterPro" id="IPR002838">
    <property type="entry name" value="AIM24"/>
</dbReference>
<keyword evidence="8" id="KW-1185">Reference proteome</keyword>
<gene>
    <name evidence="7" type="ORF">KUCA_T00002129001</name>
</gene>
<dbReference type="Gene3D" id="3.60.160.10">
    <property type="entry name" value="Mitochondrial biogenesis AIM24"/>
    <property type="match status" value="1"/>
</dbReference>
<comment type="similarity">
    <text evidence="2 6">Belongs to the AIM24 family.</text>
</comment>
<dbReference type="GeneID" id="34519554"/>
<dbReference type="GO" id="GO:0007007">
    <property type="term" value="P:inner mitochondrial membrane organization"/>
    <property type="evidence" value="ECO:0007669"/>
    <property type="project" value="TreeGrafter"/>
</dbReference>
<dbReference type="PANTHER" id="PTHR36959:SF2">
    <property type="entry name" value="ALTERED INHERITANCE OF MITOCHONDRIA PROTEIN 24, MITOCHONDRIAL"/>
    <property type="match status" value="1"/>
</dbReference>
<evidence type="ECO:0000256" key="3">
    <source>
        <dbReference type="ARBA" id="ARBA00013287"/>
    </source>
</evidence>
<keyword evidence="4" id="KW-0809">Transit peptide</keyword>
<dbReference type="RefSeq" id="XP_022458166.1">
    <property type="nucleotide sequence ID" value="XM_022604379.1"/>
</dbReference>
<proteinExistence type="inferred from homology"/>
<dbReference type="InterPro" id="IPR036983">
    <property type="entry name" value="AIM24_sf"/>
</dbReference>
<evidence type="ECO:0000313" key="8">
    <source>
        <dbReference type="Proteomes" id="UP000019384"/>
    </source>
</evidence>
<keyword evidence="5 6" id="KW-0496">Mitochondrion</keyword>
<evidence type="ECO:0000256" key="2">
    <source>
        <dbReference type="ARBA" id="ARBA00009322"/>
    </source>
</evidence>
<evidence type="ECO:0000256" key="5">
    <source>
        <dbReference type="ARBA" id="ARBA00023128"/>
    </source>
</evidence>
<comment type="subcellular location">
    <subcellularLocation>
        <location evidence="1 6">Mitochondrion</location>
    </subcellularLocation>
</comment>